<dbReference type="SUPFAM" id="SSF55874">
    <property type="entry name" value="ATPase domain of HSP90 chaperone/DNA topoisomerase II/histidine kinase"/>
    <property type="match status" value="1"/>
</dbReference>
<dbReference type="InterPro" id="IPR004358">
    <property type="entry name" value="Sig_transdc_His_kin-like_C"/>
</dbReference>
<dbReference type="InterPro" id="IPR005467">
    <property type="entry name" value="His_kinase_dom"/>
</dbReference>
<sequence length="505" mass="58442">MTQIKANIFNENKHYQDLYEYSNDAIIIHSLEGEIFMTNPHAGVMFGWTEEELMTFNFFNQFSVKGELEINNLRKKLIEEGSERIHCNLIKADQTTFNVEISFTLMNITNTNVVQAIIRDVTFGEETLKVLKKTNEALNRSKKDLTEVHKRAHIGNWEYDVATNSITWSDEIYRIFELNPNEFEANYEAFLASIHRDDVKRVNMAYMTSMTRKESYHESFRLITSKGIKYVEDRCEHILDKEGNIVRSIGLIQDVSELVKKDEQIKHQEEMIIVQSRHAAMGEMIGMIAHQWRQPISIVGLLTEAVQKHLLEDTINFDEVEEDLEVISNQVHYMSNTIEDFKNFFQKSNKIDKVELNTLLNEIKTMLGAVLKRHDIELKITCNTSIFLHTYSRELLQVLMNIVTNAKDVLEKKVGLKEIVITTSQEQEEVQIKIFNNGSFIDDAIKYKIFEPYFTTKSNSGGTGLGLYMVKTIIDKHIQGKISVENVADGVEFSITLPERLDIEE</sequence>
<dbReference type="Gene3D" id="3.30.450.20">
    <property type="entry name" value="PAS domain"/>
    <property type="match status" value="2"/>
</dbReference>
<dbReference type="CDD" id="cd00082">
    <property type="entry name" value="HisKA"/>
    <property type="match status" value="1"/>
</dbReference>
<dbReference type="Pfam" id="PF02518">
    <property type="entry name" value="HATPase_c"/>
    <property type="match status" value="1"/>
</dbReference>
<dbReference type="SMART" id="SM00091">
    <property type="entry name" value="PAS"/>
    <property type="match status" value="2"/>
</dbReference>
<dbReference type="InterPro" id="IPR036890">
    <property type="entry name" value="HATPase_C_sf"/>
</dbReference>
<dbReference type="CDD" id="cd00130">
    <property type="entry name" value="PAS"/>
    <property type="match status" value="1"/>
</dbReference>
<accession>A0A6S6U3U9</accession>
<feature type="domain" description="Histidine kinase" evidence="4">
    <location>
        <begin position="287"/>
        <end position="501"/>
    </location>
</feature>
<dbReference type="EC" id="2.7.13.3" evidence="2"/>
<dbReference type="InterPro" id="IPR013655">
    <property type="entry name" value="PAS_fold_3"/>
</dbReference>
<dbReference type="GO" id="GO:0000155">
    <property type="term" value="F:phosphorelay sensor kinase activity"/>
    <property type="evidence" value="ECO:0007669"/>
    <property type="project" value="InterPro"/>
</dbReference>
<dbReference type="PRINTS" id="PR00344">
    <property type="entry name" value="BCTRLSENSOR"/>
</dbReference>
<reference evidence="6" key="1">
    <citation type="submission" date="2020-01" db="EMBL/GenBank/DDBJ databases">
        <authorList>
            <person name="Meier V. D."/>
            <person name="Meier V D."/>
        </authorList>
    </citation>
    <scope>NUCLEOTIDE SEQUENCE</scope>
    <source>
        <strain evidence="6">HLG_WM_MAG_03</strain>
    </source>
</reference>
<evidence type="ECO:0000259" key="4">
    <source>
        <dbReference type="PROSITE" id="PS50109"/>
    </source>
</evidence>
<protein>
    <recommendedName>
        <fullName evidence="2">histidine kinase</fullName>
        <ecNumber evidence="2">2.7.13.3</ecNumber>
    </recommendedName>
</protein>
<name>A0A6S6U3U9_9BACT</name>
<dbReference type="InterPro" id="IPR035965">
    <property type="entry name" value="PAS-like_dom_sf"/>
</dbReference>
<dbReference type="PROSITE" id="PS50112">
    <property type="entry name" value="PAS"/>
    <property type="match status" value="1"/>
</dbReference>
<dbReference type="PROSITE" id="PS50109">
    <property type="entry name" value="HIS_KIN"/>
    <property type="match status" value="1"/>
</dbReference>
<dbReference type="EMBL" id="CACVAR010000325">
    <property type="protein sequence ID" value="CAA6821369.1"/>
    <property type="molecule type" value="Genomic_DNA"/>
</dbReference>
<keyword evidence="3" id="KW-0597">Phosphoprotein</keyword>
<dbReference type="InterPro" id="IPR003661">
    <property type="entry name" value="HisK_dim/P_dom"/>
</dbReference>
<gene>
    <name evidence="6" type="ORF">HELGO_WM22018</name>
</gene>
<proteinExistence type="predicted"/>
<keyword evidence="6" id="KW-0418">Kinase</keyword>
<dbReference type="InterPro" id="IPR000014">
    <property type="entry name" value="PAS"/>
</dbReference>
<dbReference type="PANTHER" id="PTHR43065">
    <property type="entry name" value="SENSOR HISTIDINE KINASE"/>
    <property type="match status" value="1"/>
</dbReference>
<organism evidence="6">
    <name type="scientific">uncultured Sulfurovum sp</name>
    <dbReference type="NCBI Taxonomy" id="269237"/>
    <lineage>
        <taxon>Bacteria</taxon>
        <taxon>Pseudomonadati</taxon>
        <taxon>Campylobacterota</taxon>
        <taxon>Epsilonproteobacteria</taxon>
        <taxon>Campylobacterales</taxon>
        <taxon>Sulfurovaceae</taxon>
        <taxon>Sulfurovum</taxon>
        <taxon>environmental samples</taxon>
    </lineage>
</organism>
<dbReference type="Pfam" id="PF08447">
    <property type="entry name" value="PAS_3"/>
    <property type="match status" value="1"/>
</dbReference>
<dbReference type="InterPro" id="IPR036097">
    <property type="entry name" value="HisK_dim/P_sf"/>
</dbReference>
<feature type="domain" description="PAS" evidence="5">
    <location>
        <begin position="11"/>
        <end position="54"/>
    </location>
</feature>
<dbReference type="Pfam" id="PF13426">
    <property type="entry name" value="PAS_9"/>
    <property type="match status" value="1"/>
</dbReference>
<evidence type="ECO:0000256" key="1">
    <source>
        <dbReference type="ARBA" id="ARBA00000085"/>
    </source>
</evidence>
<dbReference type="SUPFAM" id="SSF55785">
    <property type="entry name" value="PYP-like sensor domain (PAS domain)"/>
    <property type="match status" value="2"/>
</dbReference>
<evidence type="ECO:0000313" key="6">
    <source>
        <dbReference type="EMBL" id="CAA6821369.1"/>
    </source>
</evidence>
<evidence type="ECO:0000259" key="5">
    <source>
        <dbReference type="PROSITE" id="PS50112"/>
    </source>
</evidence>
<keyword evidence="6" id="KW-0808">Transferase</keyword>
<evidence type="ECO:0000256" key="2">
    <source>
        <dbReference type="ARBA" id="ARBA00012438"/>
    </source>
</evidence>
<dbReference type="InterPro" id="IPR003594">
    <property type="entry name" value="HATPase_dom"/>
</dbReference>
<dbReference type="AlphaFoldDB" id="A0A6S6U3U9"/>
<dbReference type="SMART" id="SM00387">
    <property type="entry name" value="HATPase_c"/>
    <property type="match status" value="1"/>
</dbReference>
<dbReference type="Gene3D" id="3.30.565.10">
    <property type="entry name" value="Histidine kinase-like ATPase, C-terminal domain"/>
    <property type="match status" value="1"/>
</dbReference>
<dbReference type="Gene3D" id="1.10.287.130">
    <property type="match status" value="1"/>
</dbReference>
<comment type="catalytic activity">
    <reaction evidence="1">
        <text>ATP + protein L-histidine = ADP + protein N-phospho-L-histidine.</text>
        <dbReference type="EC" id="2.7.13.3"/>
    </reaction>
</comment>
<dbReference type="NCBIfam" id="TIGR00229">
    <property type="entry name" value="sensory_box"/>
    <property type="match status" value="1"/>
</dbReference>
<dbReference type="SUPFAM" id="SSF47384">
    <property type="entry name" value="Homodimeric domain of signal transducing histidine kinase"/>
    <property type="match status" value="1"/>
</dbReference>
<evidence type="ECO:0000256" key="3">
    <source>
        <dbReference type="ARBA" id="ARBA00022553"/>
    </source>
</evidence>